<proteinExistence type="predicted"/>
<accession>A0A399F7N1</accession>
<keyword evidence="2" id="KW-1185">Reference proteome</keyword>
<organism evidence="1 2">
    <name type="scientific">Meiothermus granaticius NBRC 107808</name>
    <dbReference type="NCBI Taxonomy" id="1227551"/>
    <lineage>
        <taxon>Bacteria</taxon>
        <taxon>Thermotogati</taxon>
        <taxon>Deinococcota</taxon>
        <taxon>Deinococci</taxon>
        <taxon>Thermales</taxon>
        <taxon>Thermaceae</taxon>
        <taxon>Meiothermus</taxon>
    </lineage>
</organism>
<evidence type="ECO:0000313" key="1">
    <source>
        <dbReference type="EMBL" id="RIH92093.1"/>
    </source>
</evidence>
<dbReference type="EMBL" id="QWLB01000025">
    <property type="protein sequence ID" value="RIH92093.1"/>
    <property type="molecule type" value="Genomic_DNA"/>
</dbReference>
<evidence type="ECO:0000313" key="2">
    <source>
        <dbReference type="Proteomes" id="UP000266178"/>
    </source>
</evidence>
<dbReference type="RefSeq" id="WP_119357450.1">
    <property type="nucleotide sequence ID" value="NZ_BJXM01000004.1"/>
</dbReference>
<reference evidence="1 2" key="1">
    <citation type="submission" date="2018-08" db="EMBL/GenBank/DDBJ databases">
        <title>Meiothermus granaticius genome AF-68 sequencing project.</title>
        <authorList>
            <person name="Da Costa M.S."/>
            <person name="Albuquerque L."/>
            <person name="Raposo P."/>
            <person name="Froufe H.J.C."/>
            <person name="Barroso C.S."/>
            <person name="Egas C."/>
        </authorList>
    </citation>
    <scope>NUCLEOTIDE SEQUENCE [LARGE SCALE GENOMIC DNA]</scope>
    <source>
        <strain evidence="1 2">AF-68</strain>
    </source>
</reference>
<dbReference type="Proteomes" id="UP000266178">
    <property type="component" value="Unassembled WGS sequence"/>
</dbReference>
<protein>
    <submittedName>
        <fullName evidence="1">Uncharacterized protein</fullName>
    </submittedName>
</protein>
<dbReference type="AlphaFoldDB" id="A0A399F7N1"/>
<sequence length="142" mass="15314">MADSHAFELTVQRAALPGLAAAINGRLALETPPVTAEGLLALAQDPDPNHLCLTFLFVADNVLSALAAEHPDLWVPPGSVTVGYIFVSAMLQGEAIDLCFFSTSHKLAMVMRESPQVRAFFRSLGAQVQEVDEWNQSRPLSP</sequence>
<comment type="caution">
    <text evidence="1">The sequence shown here is derived from an EMBL/GenBank/DDBJ whole genome shotgun (WGS) entry which is preliminary data.</text>
</comment>
<name>A0A399F7N1_9DEIN</name>
<gene>
    <name evidence="1" type="ORF">Mgrana_01970</name>
</gene>